<feature type="binding site" evidence="2">
    <location>
        <begin position="7"/>
        <end position="15"/>
    </location>
    <ligand>
        <name>substrate</name>
    </ligand>
</feature>
<evidence type="ECO:0000313" key="4">
    <source>
        <dbReference type="Proteomes" id="UP000183924"/>
    </source>
</evidence>
<dbReference type="OrthoDB" id="280692at2"/>
<dbReference type="Proteomes" id="UP000183924">
    <property type="component" value="Unassembled WGS sequence"/>
</dbReference>
<dbReference type="PANTHER" id="PTHR48100">
    <property type="entry name" value="BROAD-SPECIFICITY PHOSPHATASE YOR283W-RELATED"/>
    <property type="match status" value="1"/>
</dbReference>
<dbReference type="SUPFAM" id="SSF53254">
    <property type="entry name" value="Phosphoglycerate mutase-like"/>
    <property type="match status" value="1"/>
</dbReference>
<dbReference type="STRING" id="1225476.A1D18_01415"/>
<dbReference type="AlphaFoldDB" id="A0A1J8P716"/>
<reference evidence="3 4" key="1">
    <citation type="submission" date="2016-03" db="EMBL/GenBank/DDBJ databases">
        <title>Comparative genomics of Rickettsiella.</title>
        <authorList>
            <person name="Chandler C."/>
            <person name="Wang Y."/>
        </authorList>
    </citation>
    <scope>NUCLEOTIDE SEQUENCE [LARGE SCALE GENOMIC DNA]</scope>
    <source>
        <strain evidence="3 4">RCFS May 2013</strain>
    </source>
</reference>
<gene>
    <name evidence="3" type="ORF">A1D18_01415</name>
</gene>
<feature type="active site" description="Proton donor/acceptor" evidence="1">
    <location>
        <position position="87"/>
    </location>
</feature>
<dbReference type="InterPro" id="IPR050275">
    <property type="entry name" value="PGM_Phosphatase"/>
</dbReference>
<dbReference type="Gene3D" id="3.40.50.1240">
    <property type="entry name" value="Phosphoglycerate mutase-like"/>
    <property type="match status" value="1"/>
</dbReference>
<dbReference type="EMBL" id="LUKY01000030">
    <property type="protein sequence ID" value="OIZ95572.1"/>
    <property type="molecule type" value="Genomic_DNA"/>
</dbReference>
<organism evidence="3 4">
    <name type="scientific">Candidatus Rickettsiella isopodorum</name>
    <dbReference type="NCBI Taxonomy" id="1225476"/>
    <lineage>
        <taxon>Bacteria</taxon>
        <taxon>Pseudomonadati</taxon>
        <taxon>Pseudomonadota</taxon>
        <taxon>Gammaproteobacteria</taxon>
        <taxon>Legionellales</taxon>
        <taxon>Coxiellaceae</taxon>
        <taxon>Rickettsiella</taxon>
    </lineage>
</organism>
<dbReference type="CDD" id="cd07067">
    <property type="entry name" value="HP_PGM_like"/>
    <property type="match status" value="1"/>
</dbReference>
<dbReference type="Pfam" id="PF00300">
    <property type="entry name" value="His_Phos_1"/>
    <property type="match status" value="1"/>
</dbReference>
<dbReference type="GO" id="GO:0016791">
    <property type="term" value="F:phosphatase activity"/>
    <property type="evidence" value="ECO:0007669"/>
    <property type="project" value="TreeGrafter"/>
</dbReference>
<comment type="caution">
    <text evidence="3">The sequence shown here is derived from an EMBL/GenBank/DDBJ whole genome shotgun (WGS) entry which is preliminary data.</text>
</comment>
<evidence type="ECO:0000313" key="3">
    <source>
        <dbReference type="EMBL" id="OIZ95572.1"/>
    </source>
</evidence>
<feature type="binding site" evidence="2">
    <location>
        <begin position="87"/>
        <end position="90"/>
    </location>
    <ligand>
        <name>substrate</name>
    </ligand>
</feature>
<dbReference type="InterPro" id="IPR013078">
    <property type="entry name" value="His_Pase_superF_clade-1"/>
</dbReference>
<feature type="active site" description="Tele-phosphohistidine intermediate" evidence="1">
    <location>
        <position position="8"/>
    </location>
</feature>
<feature type="binding site" evidence="2">
    <location>
        <position position="61"/>
    </location>
    <ligand>
        <name>substrate</name>
    </ligand>
</feature>
<evidence type="ECO:0000256" key="1">
    <source>
        <dbReference type="PIRSR" id="PIRSR613078-1"/>
    </source>
</evidence>
<dbReference type="RefSeq" id="WP_071662043.1">
    <property type="nucleotide sequence ID" value="NZ_LUKY01000030.1"/>
</dbReference>
<protein>
    <submittedName>
        <fullName evidence="3">Phosphoglycerate mutase</fullName>
    </submittedName>
</protein>
<name>A0A1J8P716_9COXI</name>
<dbReference type="GO" id="GO:0005737">
    <property type="term" value="C:cytoplasm"/>
    <property type="evidence" value="ECO:0007669"/>
    <property type="project" value="TreeGrafter"/>
</dbReference>
<dbReference type="InterPro" id="IPR029033">
    <property type="entry name" value="His_PPase_superfam"/>
</dbReference>
<dbReference type="PANTHER" id="PTHR48100:SF1">
    <property type="entry name" value="HISTIDINE PHOSPHATASE FAMILY PROTEIN-RELATED"/>
    <property type="match status" value="1"/>
</dbReference>
<sequence length="217" mass="24701">MNVIFSRHGNTFSANDAVVWVGATQDLPLVDSGRLQAKCLAQALQKIDIHPKAVYCGPLKRTQDYAVIVLEELHSTLKPTVDTRLNEIDYGNWAGLSNTQIQEVGEGQELSAWENLSVWPKIAGWSESPAHMAKEVKEFSNDLVTQYDPTDTILVITSNGRLRYFLKLIPGLFEQQVQNKAFKVATGNICLFTYEHKWQMKFWNKKPEYLLPFKNEN</sequence>
<evidence type="ECO:0000256" key="2">
    <source>
        <dbReference type="PIRSR" id="PIRSR613078-2"/>
    </source>
</evidence>
<accession>A0A1J8P716</accession>
<proteinExistence type="predicted"/>
<keyword evidence="4" id="KW-1185">Reference proteome</keyword>